<sequence length="110" mass="12695">MILSLGDYETQLKYWTTTLLPDFIVCLLRCPRNENKSPLPNQSFLNCWFPSPCSASAVSLQPGPLIEWITHPLIPLHNPLSLHRRYFPVHNACEVSSRGARISRWRIRPL</sequence>
<keyword evidence="2" id="KW-1185">Reference proteome</keyword>
<comment type="caution">
    <text evidence="1">The sequence shown here is derived from an EMBL/GenBank/DDBJ whole genome shotgun (WGS) entry which is preliminary data.</text>
</comment>
<dbReference type="AlphaFoldDB" id="A0AAV4Y5I1"/>
<protein>
    <submittedName>
        <fullName evidence="1">Uncharacterized protein</fullName>
    </submittedName>
</protein>
<evidence type="ECO:0000313" key="2">
    <source>
        <dbReference type="Proteomes" id="UP001054945"/>
    </source>
</evidence>
<name>A0AAV4Y5I1_CAEEX</name>
<dbReference type="EMBL" id="BPLR01001298">
    <property type="protein sequence ID" value="GIZ01417.1"/>
    <property type="molecule type" value="Genomic_DNA"/>
</dbReference>
<proteinExistence type="predicted"/>
<reference evidence="1 2" key="1">
    <citation type="submission" date="2021-06" db="EMBL/GenBank/DDBJ databases">
        <title>Caerostris extrusa draft genome.</title>
        <authorList>
            <person name="Kono N."/>
            <person name="Arakawa K."/>
        </authorList>
    </citation>
    <scope>NUCLEOTIDE SEQUENCE [LARGE SCALE GENOMIC DNA]</scope>
</reference>
<organism evidence="1 2">
    <name type="scientific">Caerostris extrusa</name>
    <name type="common">Bark spider</name>
    <name type="synonym">Caerostris bankana</name>
    <dbReference type="NCBI Taxonomy" id="172846"/>
    <lineage>
        <taxon>Eukaryota</taxon>
        <taxon>Metazoa</taxon>
        <taxon>Ecdysozoa</taxon>
        <taxon>Arthropoda</taxon>
        <taxon>Chelicerata</taxon>
        <taxon>Arachnida</taxon>
        <taxon>Araneae</taxon>
        <taxon>Araneomorphae</taxon>
        <taxon>Entelegynae</taxon>
        <taxon>Araneoidea</taxon>
        <taxon>Araneidae</taxon>
        <taxon>Caerostris</taxon>
    </lineage>
</organism>
<dbReference type="Proteomes" id="UP001054945">
    <property type="component" value="Unassembled WGS sequence"/>
</dbReference>
<gene>
    <name evidence="1" type="ORF">CEXT_168351</name>
</gene>
<evidence type="ECO:0000313" key="1">
    <source>
        <dbReference type="EMBL" id="GIZ01417.1"/>
    </source>
</evidence>
<accession>A0AAV4Y5I1</accession>